<evidence type="ECO:0000256" key="15">
    <source>
        <dbReference type="ARBA" id="ARBA00067047"/>
    </source>
</evidence>
<evidence type="ECO:0000256" key="11">
    <source>
        <dbReference type="ARBA" id="ARBA00038347"/>
    </source>
</evidence>
<feature type="compositionally biased region" description="Basic and acidic residues" evidence="20">
    <location>
        <begin position="9"/>
        <end position="26"/>
    </location>
</feature>
<feature type="transmembrane region" description="Helical" evidence="21">
    <location>
        <begin position="223"/>
        <end position="245"/>
    </location>
</feature>
<proteinExistence type="inferred from homology"/>
<gene>
    <name evidence="23" type="ORF">Tdes44962_MAKER07561</name>
</gene>
<protein>
    <recommendedName>
        <fullName evidence="16">Cercosporin MFS transporter CTB4</fullName>
        <ecNumber evidence="15">1.2.1.16</ecNumber>
        <ecNumber evidence="4">1.2.1.24</ecNumber>
    </recommendedName>
    <alternativeName>
        <fullName evidence="17">Cercosporin toxin biosynthesis cluster protein 4</fullName>
    </alternativeName>
    <alternativeName>
        <fullName evidence="10">NAD(+)-dependent succinic semialdehyde dehydrogenase</fullName>
    </alternativeName>
    <alternativeName>
        <fullName evidence="5">Succinate-semialdehyde dehydrogenase, mitochondrial</fullName>
    </alternativeName>
</protein>
<feature type="compositionally biased region" description="Low complexity" evidence="20">
    <location>
        <begin position="27"/>
        <end position="45"/>
    </location>
</feature>
<evidence type="ECO:0000256" key="8">
    <source>
        <dbReference type="ARBA" id="ARBA00023002"/>
    </source>
</evidence>
<dbReference type="InterPro" id="IPR010102">
    <property type="entry name" value="Succ_semiAld_DH"/>
</dbReference>
<dbReference type="NCBIfam" id="TIGR01780">
    <property type="entry name" value="SSADH"/>
    <property type="match status" value="1"/>
</dbReference>
<feature type="transmembrane region" description="Helical" evidence="21">
    <location>
        <begin position="468"/>
        <end position="491"/>
    </location>
</feature>
<keyword evidence="8 19" id="KW-0560">Oxidoreductase</keyword>
<comment type="similarity">
    <text evidence="11">Belongs to the major facilitator superfamily. CAR1 family.</text>
</comment>
<comment type="caution">
    <text evidence="23">The sequence shown here is derived from an EMBL/GenBank/DDBJ whole genome shotgun (WGS) entry which is preliminary data.</text>
</comment>
<evidence type="ECO:0000256" key="7">
    <source>
        <dbReference type="ARBA" id="ARBA00022989"/>
    </source>
</evidence>
<feature type="transmembrane region" description="Helical" evidence="21">
    <location>
        <begin position="284"/>
        <end position="306"/>
    </location>
</feature>
<dbReference type="PROSITE" id="PS00687">
    <property type="entry name" value="ALDEHYDE_DEHYDR_GLU"/>
    <property type="match status" value="1"/>
</dbReference>
<dbReference type="GO" id="GO:0004777">
    <property type="term" value="F:succinate-semialdehyde dehydrogenase (NAD+) activity"/>
    <property type="evidence" value="ECO:0007669"/>
    <property type="project" value="UniProtKB-EC"/>
</dbReference>
<dbReference type="InterPro" id="IPR016162">
    <property type="entry name" value="Ald_DH_N"/>
</dbReference>
<feature type="transmembrane region" description="Helical" evidence="21">
    <location>
        <begin position="536"/>
        <end position="557"/>
    </location>
</feature>
<feature type="region of interest" description="Disordered" evidence="20">
    <location>
        <begin position="1"/>
        <end position="123"/>
    </location>
</feature>
<feature type="domain" description="Major facilitator superfamily (MFS) profile" evidence="22">
    <location>
        <begin position="131"/>
        <end position="564"/>
    </location>
</feature>
<evidence type="ECO:0000256" key="2">
    <source>
        <dbReference type="ARBA" id="ARBA00005176"/>
    </source>
</evidence>
<dbReference type="EC" id="1.2.1.24" evidence="4"/>
<dbReference type="PROSITE" id="PS50850">
    <property type="entry name" value="MFS"/>
    <property type="match status" value="1"/>
</dbReference>
<dbReference type="AlphaFoldDB" id="A0A9W7SYX3"/>
<dbReference type="InterPro" id="IPR015590">
    <property type="entry name" value="Aldehyde_DH_dom"/>
</dbReference>
<dbReference type="SUPFAM" id="SSF53720">
    <property type="entry name" value="ALDH-like"/>
    <property type="match status" value="1"/>
</dbReference>
<dbReference type="GO" id="GO:0004030">
    <property type="term" value="F:aldehyde dehydrogenase [NAD(P)+] activity"/>
    <property type="evidence" value="ECO:0007669"/>
    <property type="project" value="UniProtKB-ARBA"/>
</dbReference>
<dbReference type="SUPFAM" id="SSF103473">
    <property type="entry name" value="MFS general substrate transporter"/>
    <property type="match status" value="1"/>
</dbReference>
<dbReference type="GO" id="GO:0005737">
    <property type="term" value="C:cytoplasm"/>
    <property type="evidence" value="ECO:0007669"/>
    <property type="project" value="TreeGrafter"/>
</dbReference>
<dbReference type="PANTHER" id="PTHR43353:SF5">
    <property type="entry name" value="SUCCINATE-SEMIALDEHYDE DEHYDROGENASE, MITOCHONDRIAL"/>
    <property type="match status" value="1"/>
</dbReference>
<dbReference type="Gene3D" id="3.40.309.10">
    <property type="entry name" value="Aldehyde Dehydrogenase, Chain A, domain 2"/>
    <property type="match status" value="1"/>
</dbReference>
<dbReference type="CDD" id="cd17323">
    <property type="entry name" value="MFS_Tpo1_MDR_like"/>
    <property type="match status" value="1"/>
</dbReference>
<dbReference type="EMBL" id="RIBY02000413">
    <property type="protein sequence ID" value="KAH9843241.1"/>
    <property type="molecule type" value="Genomic_DNA"/>
</dbReference>
<feature type="transmembrane region" description="Helical" evidence="21">
    <location>
        <begin position="166"/>
        <end position="186"/>
    </location>
</feature>
<feature type="transmembrane region" description="Helical" evidence="21">
    <location>
        <begin position="257"/>
        <end position="278"/>
    </location>
</feature>
<dbReference type="InterPro" id="IPR016163">
    <property type="entry name" value="Ald_DH_C"/>
</dbReference>
<dbReference type="InterPro" id="IPR036259">
    <property type="entry name" value="MFS_trans_sf"/>
</dbReference>
<feature type="compositionally biased region" description="Acidic residues" evidence="20">
    <location>
        <begin position="56"/>
        <end position="70"/>
    </location>
</feature>
<comment type="similarity">
    <text evidence="3 19">Belongs to the aldehyde dehydrogenase family.</text>
</comment>
<dbReference type="GO" id="GO:0022857">
    <property type="term" value="F:transmembrane transporter activity"/>
    <property type="evidence" value="ECO:0007669"/>
    <property type="project" value="InterPro"/>
</dbReference>
<name>A0A9W7SYX3_9PEZI</name>
<evidence type="ECO:0000256" key="4">
    <source>
        <dbReference type="ARBA" id="ARBA00013051"/>
    </source>
</evidence>
<comment type="pathway">
    <text evidence="2">Amino-acid degradation; 4-aminobutanoate degradation.</text>
</comment>
<feature type="transmembrane region" description="Helical" evidence="21">
    <location>
        <begin position="503"/>
        <end position="524"/>
    </location>
</feature>
<evidence type="ECO:0000256" key="17">
    <source>
        <dbReference type="ARBA" id="ARBA00077167"/>
    </source>
</evidence>
<evidence type="ECO:0000256" key="10">
    <source>
        <dbReference type="ARBA" id="ARBA00030806"/>
    </source>
</evidence>
<dbReference type="GO" id="GO:0016020">
    <property type="term" value="C:membrane"/>
    <property type="evidence" value="ECO:0007669"/>
    <property type="project" value="UniProtKB-SubCell"/>
</dbReference>
<evidence type="ECO:0000256" key="14">
    <source>
        <dbReference type="ARBA" id="ARBA00053977"/>
    </source>
</evidence>
<evidence type="ECO:0000256" key="6">
    <source>
        <dbReference type="ARBA" id="ARBA00022692"/>
    </source>
</evidence>
<evidence type="ECO:0000259" key="22">
    <source>
        <dbReference type="PROSITE" id="PS50850"/>
    </source>
</evidence>
<dbReference type="GO" id="GO:0046394">
    <property type="term" value="P:carboxylic acid biosynthetic process"/>
    <property type="evidence" value="ECO:0007669"/>
    <property type="project" value="UniProtKB-ARBA"/>
</dbReference>
<evidence type="ECO:0000256" key="13">
    <source>
        <dbReference type="ARBA" id="ARBA00052698"/>
    </source>
</evidence>
<dbReference type="Gene3D" id="3.40.605.10">
    <property type="entry name" value="Aldehyde Dehydrogenase, Chain A, domain 1"/>
    <property type="match status" value="1"/>
</dbReference>
<feature type="transmembrane region" description="Helical" evidence="21">
    <location>
        <begin position="129"/>
        <end position="146"/>
    </location>
</feature>
<keyword evidence="24" id="KW-1185">Reference proteome</keyword>
<dbReference type="FunFam" id="3.40.605.10:FF:000026">
    <property type="entry name" value="Aldehyde dehydrogenase, putative"/>
    <property type="match status" value="1"/>
</dbReference>
<dbReference type="FunFam" id="3.40.605.10:FF:000005">
    <property type="entry name" value="Succinate-semialdehyde dehydrogenase I"/>
    <property type="match status" value="1"/>
</dbReference>
<dbReference type="InterPro" id="IPR016160">
    <property type="entry name" value="Ald_DH_CS_CYS"/>
</dbReference>
<evidence type="ECO:0000313" key="23">
    <source>
        <dbReference type="EMBL" id="KAH9843241.1"/>
    </source>
</evidence>
<dbReference type="FunFam" id="1.20.1250.20:FF:000011">
    <property type="entry name" value="MFS multidrug transporter, putative"/>
    <property type="match status" value="1"/>
</dbReference>
<evidence type="ECO:0000313" key="24">
    <source>
        <dbReference type="Proteomes" id="UP001138500"/>
    </source>
</evidence>
<evidence type="ECO:0000256" key="5">
    <source>
        <dbReference type="ARBA" id="ARBA00019842"/>
    </source>
</evidence>
<dbReference type="EC" id="1.2.1.16" evidence="15"/>
<evidence type="ECO:0000256" key="3">
    <source>
        <dbReference type="ARBA" id="ARBA00009986"/>
    </source>
</evidence>
<evidence type="ECO:0000256" key="16">
    <source>
        <dbReference type="ARBA" id="ARBA00069139"/>
    </source>
</evidence>
<feature type="transmembrane region" description="Helical" evidence="21">
    <location>
        <begin position="443"/>
        <end position="462"/>
    </location>
</feature>
<comment type="function">
    <text evidence="14">MFS transporter; part of the gene cluster that mediates the biosynthesis of cercosporin, a light-activated, non-host-selective toxin. The perylenequinone chromophore of cercosporin absorbs light energy to attain an electronically-activated triplet state and produces active oxygen species such as the hydroxyl radical, superoxide, hydrogen peroxide or singlet oxygen upon reaction with oxygen molecules. These reactive oxygen species cause damage to various cellular components including lipids, proteins and nucleic acids. Responsible for secretion and accumulation of cercosporin, but does not play any roles in self-protection against the toxicity of cercosporin.</text>
</comment>
<accession>A0A9W7SYX3</accession>
<reference evidence="23 24" key="1">
    <citation type="journal article" date="2018" name="IMA Fungus">
        <title>IMA Genome-F 10: Nine draft genome sequences of Claviceps purpurea s.lat., including C. arundinis, C. humidiphila, and C. cf. spartinae, pseudomolecules for the pitch canker pathogen Fusarium circinatum, draft genome of Davidsoniella eucalypti, Grosmannia galeiformis, Quambalaria eucalypti, and Teratosphaeria destructans.</title>
        <authorList>
            <person name="Wingfield B.D."/>
            <person name="Liu M."/>
            <person name="Nguyen H.D."/>
            <person name="Lane F.A."/>
            <person name="Morgan S.W."/>
            <person name="De Vos L."/>
            <person name="Wilken P.M."/>
            <person name="Duong T.A."/>
            <person name="Aylward J."/>
            <person name="Coetzee M.P."/>
            <person name="Dadej K."/>
            <person name="De Beer Z.W."/>
            <person name="Findlay W."/>
            <person name="Havenga M."/>
            <person name="Kolarik M."/>
            <person name="Menzies J.G."/>
            <person name="Naidoo K."/>
            <person name="Pochopski O."/>
            <person name="Shoukouhi P."/>
            <person name="Santana Q.C."/>
            <person name="Seifert K.A."/>
            <person name="Soal N."/>
            <person name="Steenkamp E.T."/>
            <person name="Tatham C.T."/>
            <person name="van der Nest M.A."/>
            <person name="Wingfield M.J."/>
        </authorList>
    </citation>
    <scope>NUCLEOTIDE SEQUENCE [LARGE SCALE GENOMIC DNA]</scope>
    <source>
        <strain evidence="23">CMW44962</strain>
    </source>
</reference>
<evidence type="ECO:0000256" key="9">
    <source>
        <dbReference type="ARBA" id="ARBA00023136"/>
    </source>
</evidence>
<dbReference type="CDD" id="cd07103">
    <property type="entry name" value="ALDH_F5_SSADH_GabD"/>
    <property type="match status" value="1"/>
</dbReference>
<evidence type="ECO:0000256" key="21">
    <source>
        <dbReference type="SAM" id="Phobius"/>
    </source>
</evidence>
<dbReference type="FunFam" id="3.40.309.10:FF:000004">
    <property type="entry name" value="Succinate-semialdehyde dehydrogenase I"/>
    <property type="match status" value="1"/>
</dbReference>
<dbReference type="OrthoDB" id="310895at2759"/>
<dbReference type="PROSITE" id="PS00070">
    <property type="entry name" value="ALDEHYDE_DEHYDR_CYS"/>
    <property type="match status" value="1"/>
</dbReference>
<dbReference type="Pfam" id="PF00171">
    <property type="entry name" value="Aldedh"/>
    <property type="match status" value="1"/>
</dbReference>
<evidence type="ECO:0000256" key="19">
    <source>
        <dbReference type="RuleBase" id="RU003345"/>
    </source>
</evidence>
<dbReference type="Gene3D" id="1.20.1250.20">
    <property type="entry name" value="MFS general substrate transporter like domains"/>
    <property type="match status" value="1"/>
</dbReference>
<feature type="transmembrane region" description="Helical" evidence="21">
    <location>
        <begin position="361"/>
        <end position="380"/>
    </location>
</feature>
<dbReference type="PANTHER" id="PTHR43353">
    <property type="entry name" value="SUCCINATE-SEMIALDEHYDE DEHYDROGENASE, MITOCHONDRIAL"/>
    <property type="match status" value="1"/>
</dbReference>
<dbReference type="Proteomes" id="UP001138500">
    <property type="component" value="Unassembled WGS sequence"/>
</dbReference>
<feature type="transmembrane region" description="Helical" evidence="21">
    <location>
        <begin position="400"/>
        <end position="422"/>
    </location>
</feature>
<evidence type="ECO:0000256" key="12">
    <source>
        <dbReference type="ARBA" id="ARBA00050387"/>
    </source>
</evidence>
<organism evidence="23 24">
    <name type="scientific">Teratosphaeria destructans</name>
    <dbReference type="NCBI Taxonomy" id="418781"/>
    <lineage>
        <taxon>Eukaryota</taxon>
        <taxon>Fungi</taxon>
        <taxon>Dikarya</taxon>
        <taxon>Ascomycota</taxon>
        <taxon>Pezizomycotina</taxon>
        <taxon>Dothideomycetes</taxon>
        <taxon>Dothideomycetidae</taxon>
        <taxon>Mycosphaerellales</taxon>
        <taxon>Teratosphaeriaceae</taxon>
        <taxon>Teratosphaeria</taxon>
    </lineage>
</organism>
<keyword evidence="7 21" id="KW-1133">Transmembrane helix</keyword>
<evidence type="ECO:0000256" key="20">
    <source>
        <dbReference type="SAM" id="MobiDB-lite"/>
    </source>
</evidence>
<dbReference type="InterPro" id="IPR016161">
    <property type="entry name" value="Ald_DH/histidinol_DH"/>
</dbReference>
<dbReference type="InterPro" id="IPR050740">
    <property type="entry name" value="Aldehyde_DH_Superfamily"/>
</dbReference>
<evidence type="ECO:0000256" key="18">
    <source>
        <dbReference type="PROSITE-ProRule" id="PRU10007"/>
    </source>
</evidence>
<dbReference type="GO" id="GO:0009450">
    <property type="term" value="P:gamma-aminobutyric acid catabolic process"/>
    <property type="evidence" value="ECO:0007669"/>
    <property type="project" value="InterPro"/>
</dbReference>
<keyword evidence="9 21" id="KW-0472">Membrane</keyword>
<sequence length="1104" mass="119661">MMNDSAGFLDDHGTYVGTHDDHEPRDANAANDANAGEEPSSPGSSGDDEGKKGLEEVEDDQDEFELDVEQQAEISNGGTLDLEKTPQDPSLKRSQTNRSTRSQRDSNLVSWEGPDDPENPKNWKNSRKWAAVLVVSSFTFISPVSSSMVAPALDAMDRDLGINDTVLSQMILSIFILAYAVGPLFLGPLSELYGRVPVLQLANGFFLIFNLVCGFAKTPAPMLVFRFFSGLGGSAPLAIGGGVLADCFHPEQRGKAIGIYSLAPLIGPAVGPIAGGFIAENTTWRWVFWSISIADAAIQVFGLFFLQETWAPKLLEVKARKLRKETGNDKLYSELTQNISLWQKLRISLVRPFKLLFSQPTIQVCAVYMAYLYGLVYLVISTFPGLYTSAQYYDESVQIGGLHYIALAIGYFIGAQGTARFNDWLYRRLKRRNNGVGKPEFRIPAMIPCAILLPVGFFWYGWSAEGHVFWIMPDIGAAIIAAGTIAGYYSIQNYIIDCYTKYAASAVAAITVCRSLAGFGFPLFAPAMYNALGYGWGNSVLGFIAIAIGVPAPWIFWKYGTTLRQKSHQCSVNMKSILTTVARKSAVRSQIQRSNHLRILRAGYASMNHSVPPLADKSLFKEQAYINGKWVGAKSGQTFEVTDPASHKPIGSMPEMSKEDAELAIKAAADALPAFRRTTARERSRMLRKWYQLMVDNADDLAKLITWENGKPLADAKGEVSYAAGFFEWFSEEAPRMYGDTIPATVAGNRVFTIKEPVGVAGLITPWNFPAAMITRKIGPALAAGCTVVAKSPGETPFTAAALAELAHRAGIPPGVVNVVTALKNTPEVGEAITSSHTVKKVSFTGSTGVGKLLMKQSSDTLKKLSFELGGNAPFIVFDDADLDTAVAGAIASKFRSSGQTCVCANRLYIQRGIYDDFAKAFTEKVNNFKVGSGYAEGVTHGPLIHDRAVSKVEAHVQDAVKQGGKVLTGGQKLPDLGSNFYQPTVIRDMNANMALSYEETFGPVAGLFAFDNEADVVKLANDTEVGLAGYFFSKDIQRCYRVAEALEVGMVGVNTGLISDPAAPFGGVKQSGFGREGSKYGIEEYTVTKMVTLGGMGQPLQGE</sequence>
<reference evidence="23 24" key="2">
    <citation type="journal article" date="2021" name="Curr. Genet.">
        <title>Genetic response to nitrogen starvation in the aggressive Eucalyptus foliar pathogen Teratosphaeria destructans.</title>
        <authorList>
            <person name="Havenga M."/>
            <person name="Wingfield B.D."/>
            <person name="Wingfield M.J."/>
            <person name="Dreyer L.L."/>
            <person name="Roets F."/>
            <person name="Aylward J."/>
        </authorList>
    </citation>
    <scope>NUCLEOTIDE SEQUENCE [LARGE SCALE GENOMIC DNA]</scope>
    <source>
        <strain evidence="23">CMW44962</strain>
    </source>
</reference>
<feature type="transmembrane region" description="Helical" evidence="21">
    <location>
        <begin position="198"/>
        <end position="217"/>
    </location>
</feature>
<comment type="subcellular location">
    <subcellularLocation>
        <location evidence="1">Membrane</location>
        <topology evidence="1">Multi-pass membrane protein</topology>
    </subcellularLocation>
</comment>
<keyword evidence="6 21" id="KW-0812">Transmembrane</keyword>
<comment type="catalytic activity">
    <reaction evidence="12">
        <text>succinate semialdehyde + NADP(+) + H2O = succinate + NADPH + 2 H(+)</text>
        <dbReference type="Rhea" id="RHEA:13213"/>
        <dbReference type="ChEBI" id="CHEBI:15377"/>
        <dbReference type="ChEBI" id="CHEBI:15378"/>
        <dbReference type="ChEBI" id="CHEBI:30031"/>
        <dbReference type="ChEBI" id="CHEBI:57706"/>
        <dbReference type="ChEBI" id="CHEBI:57783"/>
        <dbReference type="ChEBI" id="CHEBI:58349"/>
        <dbReference type="EC" id="1.2.1.16"/>
    </reaction>
</comment>
<dbReference type="InterPro" id="IPR020846">
    <property type="entry name" value="MFS_dom"/>
</dbReference>
<dbReference type="InterPro" id="IPR011701">
    <property type="entry name" value="MFS"/>
</dbReference>
<feature type="active site" evidence="18">
    <location>
        <position position="868"/>
    </location>
</feature>
<dbReference type="InterPro" id="IPR029510">
    <property type="entry name" value="Ald_DH_CS_GLU"/>
</dbReference>
<dbReference type="Pfam" id="PF07690">
    <property type="entry name" value="MFS_1"/>
    <property type="match status" value="1"/>
</dbReference>
<evidence type="ECO:0000256" key="1">
    <source>
        <dbReference type="ARBA" id="ARBA00004141"/>
    </source>
</evidence>
<comment type="catalytic activity">
    <reaction evidence="13">
        <text>succinate semialdehyde + NAD(+) + H2O = succinate + NADH + 2 H(+)</text>
        <dbReference type="Rhea" id="RHEA:13217"/>
        <dbReference type="ChEBI" id="CHEBI:15377"/>
        <dbReference type="ChEBI" id="CHEBI:15378"/>
        <dbReference type="ChEBI" id="CHEBI:30031"/>
        <dbReference type="ChEBI" id="CHEBI:57540"/>
        <dbReference type="ChEBI" id="CHEBI:57706"/>
        <dbReference type="ChEBI" id="CHEBI:57945"/>
        <dbReference type="EC" id="1.2.1.16"/>
    </reaction>
</comment>